<evidence type="ECO:0000256" key="1">
    <source>
        <dbReference type="SAM" id="MobiDB-lite"/>
    </source>
</evidence>
<reference evidence="5" key="1">
    <citation type="submission" date="2021-01" db="EMBL/GenBank/DDBJ databases">
        <authorList>
            <person name="Corre E."/>
            <person name="Pelletier E."/>
            <person name="Niang G."/>
            <person name="Scheremetjew M."/>
            <person name="Finn R."/>
            <person name="Kale V."/>
            <person name="Holt S."/>
            <person name="Cochrane G."/>
            <person name="Meng A."/>
            <person name="Brown T."/>
            <person name="Cohen L."/>
        </authorList>
    </citation>
    <scope>NUCLEOTIDE SEQUENCE</scope>
    <source>
        <strain evidence="5">CCMP3105</strain>
    </source>
</reference>
<organism evidence="5">
    <name type="scientific">Alexandrium monilatum</name>
    <dbReference type="NCBI Taxonomy" id="311494"/>
    <lineage>
        <taxon>Eukaryota</taxon>
        <taxon>Sar</taxon>
        <taxon>Alveolata</taxon>
        <taxon>Dinophyceae</taxon>
        <taxon>Gonyaulacales</taxon>
        <taxon>Pyrocystaceae</taxon>
        <taxon>Alexandrium</taxon>
    </lineage>
</organism>
<accession>A0A7S4PUI8</accession>
<feature type="transmembrane region" description="Helical" evidence="2">
    <location>
        <begin position="986"/>
        <end position="1010"/>
    </location>
</feature>
<dbReference type="PROSITE" id="PS01186">
    <property type="entry name" value="EGF_2"/>
    <property type="match status" value="1"/>
</dbReference>
<evidence type="ECO:0000259" key="3">
    <source>
        <dbReference type="PROSITE" id="PS00022"/>
    </source>
</evidence>
<evidence type="ECO:0000313" key="5">
    <source>
        <dbReference type="EMBL" id="CAE4563215.1"/>
    </source>
</evidence>
<evidence type="ECO:0000256" key="2">
    <source>
        <dbReference type="SAM" id="Phobius"/>
    </source>
</evidence>
<name>A0A7S4PUI8_9DINO</name>
<dbReference type="EMBL" id="HBNR01004258">
    <property type="protein sequence ID" value="CAE4563215.1"/>
    <property type="molecule type" value="Transcribed_RNA"/>
</dbReference>
<dbReference type="InterPro" id="IPR000742">
    <property type="entry name" value="EGF"/>
</dbReference>
<evidence type="ECO:0000259" key="4">
    <source>
        <dbReference type="PROSITE" id="PS01186"/>
    </source>
</evidence>
<feature type="domain" description="EGF-like" evidence="3 4">
    <location>
        <begin position="888"/>
        <end position="899"/>
    </location>
</feature>
<feature type="compositionally biased region" description="Low complexity" evidence="1">
    <location>
        <begin position="1022"/>
        <end position="1043"/>
    </location>
</feature>
<dbReference type="Gene3D" id="2.60.120.260">
    <property type="entry name" value="Galactose-binding domain-like"/>
    <property type="match status" value="1"/>
</dbReference>
<feature type="region of interest" description="Disordered" evidence="1">
    <location>
        <begin position="1021"/>
        <end position="1063"/>
    </location>
</feature>
<gene>
    <name evidence="5" type="ORF">AMON00008_LOCUS2834</name>
</gene>
<feature type="region of interest" description="Disordered" evidence="1">
    <location>
        <begin position="702"/>
        <end position="746"/>
    </location>
</feature>
<feature type="region of interest" description="Disordered" evidence="1">
    <location>
        <begin position="902"/>
        <end position="935"/>
    </location>
</feature>
<feature type="compositionally biased region" description="Polar residues" evidence="1">
    <location>
        <begin position="704"/>
        <end position="719"/>
    </location>
</feature>
<dbReference type="PROSITE" id="PS00022">
    <property type="entry name" value="EGF_1"/>
    <property type="match status" value="1"/>
</dbReference>
<protein>
    <recommendedName>
        <fullName evidence="3 4">EGF-like domain-containing protein</fullName>
    </recommendedName>
</protein>
<dbReference type="AlphaFoldDB" id="A0A7S4PUI8"/>
<proteinExistence type="predicted"/>
<dbReference type="SUPFAM" id="SSF57196">
    <property type="entry name" value="EGF/Laminin"/>
    <property type="match status" value="1"/>
</dbReference>
<feature type="compositionally biased region" description="Pro residues" evidence="1">
    <location>
        <begin position="908"/>
        <end position="924"/>
    </location>
</feature>
<keyword evidence="2" id="KW-1133">Transmembrane helix</keyword>
<dbReference type="Pfam" id="PF23106">
    <property type="entry name" value="EGF_Teneurin"/>
    <property type="match status" value="1"/>
</dbReference>
<feature type="compositionally biased region" description="Polar residues" evidence="1">
    <location>
        <begin position="734"/>
        <end position="746"/>
    </location>
</feature>
<keyword evidence="2" id="KW-0812">Transmembrane</keyword>
<keyword evidence="2" id="KW-0472">Membrane</keyword>
<sequence>MIPEAMVRAGRALVLLGPLMRSSAQQQEFAVVRPFATRFDMLDMIGAMWRNDSCADNASSASHIVDLFLVYSGNLSSDTDAATAAQNVLDAHVQGGNAEVACYRNVYAKSAFLAAEDDVYDPLGVDYNPKWVRGPNQVFRWIIDYFVNSNYTAFFLMEFDTIPRMAGWIDRFVREASDQTVAIRGSGYRGDNWDDFLPALGDPLLSHVNGNAIYSTTHPLTRWLADIVKEDASTDKDRIAYDVRIAEIVNEARLGLNATYAQAWSDYVPAGEEPYRRDSRLIGNYANTLINSSFDGGEFVMHLAPKNIFGELEASKVTLVVSEYDDGNYFRFRSSLMSYHPFETVVILTTGTSVPDGWVESVNTRRGVSTITWHQAEQDAHLALCESVNYVSTEYLIYTNTYHVVDSPVSVLLNGSRPVIPYLPASSTYCSGDPRCVAQLDQAKTLFGRAPASHYEKSDTVFVTRLLNDFCNAWTVAAGDDYSNCEPNSGPTADDYIAYLLQNGMSITDYYQPEKREIKSWRGWMVLRSSPLADDRTCAAGTALQVQAWTAGNISSCTKYTENPTGCNADADCMWRPIFQSGKCIPRHSIVPFVAWTDDGPPAPAPAPTPPPITIGSMLMPLRSSYVHMDHLDEVIARLQNAVAEAQDGSQTQAANDIRVEHTEEISVATPEQPTPQQRAGYVAASRLARCGVQPPSICDAQEPNATTGLKHTQGWSRSRTIHHGDPDYPNGRRLQQSNGSTGNASTGNAVPIVFFMIVRSSSDLHGTREVGSTHFTNAFAAALQNDTFLAAQNISGVNATLFSGVSIDNSSFSPPVIETLVHVEVALPDLPVDDFAALQTQMTNATAVAEALTSVYGGSDLLIGPPFVDLCEGRTCAGNGVCNAGICTCNTGWTGNSCSRPVTAAPTPAPTSAPTPAPTPAPMSAPTSVPTHAPTLVPTSAPTLVPAPPASLVIISSTTAGSSSTLPPAIGIGAPVETGSAANSAVAAISVAVVFCFCLGPCCFGAAFYRLLQQKEKKKNNNISNDNNNGGAEELEEGLPSGKELPAGATSGGEVASSGEEAFGSGDEGVLGIAAMAGTLPGGWACQNSKCQNSRGNVVHGTTRFCPACQSPRPRLVVAGVAAMGARWKCQNQKCRNHRGNVVDENADFCPVCNTPKPRDLRTAAGAAVLAAGTWRCPNEDCENHRGDVVDEDERFCPLCHTPKPGEDRPESGFALFGIAGESSSDSDDSIAWV</sequence>